<dbReference type="InterPro" id="IPR004089">
    <property type="entry name" value="MCPsignal_dom"/>
</dbReference>
<keyword evidence="2 7" id="KW-0812">Transmembrane</keyword>
<protein>
    <submittedName>
        <fullName evidence="9">Methyl-accepting chemotaxis protein</fullName>
    </submittedName>
</protein>
<dbReference type="Proteomes" id="UP000587760">
    <property type="component" value="Unassembled WGS sequence"/>
</dbReference>
<dbReference type="PANTHER" id="PTHR32089:SF119">
    <property type="entry name" value="METHYL-ACCEPTING CHEMOTAXIS PROTEIN CTPL"/>
    <property type="match status" value="1"/>
</dbReference>
<dbReference type="SMART" id="SM00283">
    <property type="entry name" value="MA"/>
    <property type="match status" value="1"/>
</dbReference>
<keyword evidence="5 6" id="KW-0807">Transducer</keyword>
<keyword evidence="3 7" id="KW-1133">Transmembrane helix</keyword>
<feature type="transmembrane region" description="Helical" evidence="7">
    <location>
        <begin position="129"/>
        <end position="147"/>
    </location>
</feature>
<evidence type="ECO:0000313" key="10">
    <source>
        <dbReference type="Proteomes" id="UP000587760"/>
    </source>
</evidence>
<feature type="transmembrane region" description="Helical" evidence="7">
    <location>
        <begin position="173"/>
        <end position="196"/>
    </location>
</feature>
<comment type="caution">
    <text evidence="9">The sequence shown here is derived from an EMBL/GenBank/DDBJ whole genome shotgun (WGS) entry which is preliminary data.</text>
</comment>
<evidence type="ECO:0000256" key="3">
    <source>
        <dbReference type="ARBA" id="ARBA00022989"/>
    </source>
</evidence>
<keyword evidence="4 7" id="KW-0472">Membrane</keyword>
<dbReference type="RefSeq" id="WP_184747961.1">
    <property type="nucleotide sequence ID" value="NZ_JACHGJ010000007.1"/>
</dbReference>
<feature type="transmembrane region" description="Helical" evidence="7">
    <location>
        <begin position="208"/>
        <end position="229"/>
    </location>
</feature>
<comment type="subcellular location">
    <subcellularLocation>
        <location evidence="1">Membrane</location>
        <topology evidence="1">Multi-pass membrane protein</topology>
    </subcellularLocation>
</comment>
<feature type="transmembrane region" description="Helical" evidence="7">
    <location>
        <begin position="45"/>
        <end position="64"/>
    </location>
</feature>
<dbReference type="PANTHER" id="PTHR32089">
    <property type="entry name" value="METHYL-ACCEPTING CHEMOTAXIS PROTEIN MCPB"/>
    <property type="match status" value="1"/>
</dbReference>
<dbReference type="AlphaFoldDB" id="A0A841RGU1"/>
<reference evidence="9 10" key="1">
    <citation type="submission" date="2020-08" db="EMBL/GenBank/DDBJ databases">
        <title>Genomic Encyclopedia of Type Strains, Phase IV (KMG-IV): sequencing the most valuable type-strain genomes for metagenomic binning, comparative biology and taxonomic classification.</title>
        <authorList>
            <person name="Goeker M."/>
        </authorList>
    </citation>
    <scope>NUCLEOTIDE SEQUENCE [LARGE SCALE GENOMIC DNA]</scope>
    <source>
        <strain evidence="9 10">DSM 2461</strain>
    </source>
</reference>
<evidence type="ECO:0000256" key="7">
    <source>
        <dbReference type="SAM" id="Phobius"/>
    </source>
</evidence>
<dbReference type="Gene3D" id="6.10.340.10">
    <property type="match status" value="1"/>
</dbReference>
<evidence type="ECO:0000256" key="4">
    <source>
        <dbReference type="ARBA" id="ARBA00023136"/>
    </source>
</evidence>
<dbReference type="PROSITE" id="PS50111">
    <property type="entry name" value="CHEMOTAXIS_TRANSDUC_2"/>
    <property type="match status" value="1"/>
</dbReference>
<dbReference type="SUPFAM" id="SSF58104">
    <property type="entry name" value="Methyl-accepting chemotaxis protein (MCP) signaling domain"/>
    <property type="match status" value="1"/>
</dbReference>
<evidence type="ECO:0000256" key="2">
    <source>
        <dbReference type="ARBA" id="ARBA00022692"/>
    </source>
</evidence>
<gene>
    <name evidence="9" type="ORF">HNR50_003408</name>
</gene>
<dbReference type="Pfam" id="PF00015">
    <property type="entry name" value="MCPsignal"/>
    <property type="match status" value="1"/>
</dbReference>
<feature type="domain" description="Methyl-accepting transducer" evidence="8">
    <location>
        <begin position="337"/>
        <end position="559"/>
    </location>
</feature>
<name>A0A841RGU1_9SPIO</name>
<dbReference type="Gene3D" id="1.10.287.950">
    <property type="entry name" value="Methyl-accepting chemotaxis protein"/>
    <property type="match status" value="1"/>
</dbReference>
<feature type="transmembrane region" description="Helical" evidence="7">
    <location>
        <begin position="12"/>
        <end position="33"/>
    </location>
</feature>
<dbReference type="GO" id="GO:0016020">
    <property type="term" value="C:membrane"/>
    <property type="evidence" value="ECO:0007669"/>
    <property type="project" value="UniProtKB-SubCell"/>
</dbReference>
<proteinExistence type="predicted"/>
<evidence type="ECO:0000259" key="8">
    <source>
        <dbReference type="PROSITE" id="PS50111"/>
    </source>
</evidence>
<organism evidence="9 10">
    <name type="scientific">Spirochaeta isovalerica</name>
    <dbReference type="NCBI Taxonomy" id="150"/>
    <lineage>
        <taxon>Bacteria</taxon>
        <taxon>Pseudomonadati</taxon>
        <taxon>Spirochaetota</taxon>
        <taxon>Spirochaetia</taxon>
        <taxon>Spirochaetales</taxon>
        <taxon>Spirochaetaceae</taxon>
        <taxon>Spirochaeta</taxon>
    </lineage>
</organism>
<evidence type="ECO:0000256" key="5">
    <source>
        <dbReference type="ARBA" id="ARBA00023224"/>
    </source>
</evidence>
<dbReference type="GO" id="GO:0007165">
    <property type="term" value="P:signal transduction"/>
    <property type="evidence" value="ECO:0007669"/>
    <property type="project" value="UniProtKB-KW"/>
</dbReference>
<evidence type="ECO:0000313" key="9">
    <source>
        <dbReference type="EMBL" id="MBB6481728.1"/>
    </source>
</evidence>
<feature type="transmembrane region" description="Helical" evidence="7">
    <location>
        <begin position="85"/>
        <end position="109"/>
    </location>
</feature>
<sequence>MNKKHLKIFRWLWIGFMVPPVVWLSAGLYFEIWSAGELIRIMLSPYIWIYVILIIGAVTFIMYREIRKIDTFIDEKTGEERAQKAVYRMPFIFLLSMTFYCIVGPNVALLGQTLNNPFLDRFEYMLAELLGIPLILLFSIPFFLLYLRTVENYSRELPLPAEKYRFMPLSSKLFITFLLNLFGGMLTLFIAGMSLVYKVPAESIVQVFLFKSSIAALLVFSISLINLLLTIKAVVNPIKTMIEAFTELFKSISEGKGNLQIEFNVSVRDEIGYVFNQFSQFIEGFSDLVRKIQITGENSEHMNMELARVIKNNSLQLDRVAQMTGSVEQNTNSLEGSLDKISQSSTDTADFFGKLEEQLNEQRQVYGTLNSENENISRGIKEELAKLSHLISQFENVQSSAQEAERSMVSTIANVESLNKSTMIIESTTGLIDDVAQKTNLLAMNASIEAAHAGQSGRGFAVVAGEIRKLAEETQKNSNNINSSLQDMTEAINATTESSTRTEKSLKSMIGKISNLSTLSLQLGEFLTSIQTSFAGLNGSMEQMDRNMSGLTGRSSDVKVNLEQFVDVFRQFSESFGKTRVTVQSVKRSLDEVQEAMNRMNQLGKQTSDSVQSIHKVVVGYEVR</sequence>
<dbReference type="EMBL" id="JACHGJ010000007">
    <property type="protein sequence ID" value="MBB6481728.1"/>
    <property type="molecule type" value="Genomic_DNA"/>
</dbReference>
<evidence type="ECO:0000256" key="1">
    <source>
        <dbReference type="ARBA" id="ARBA00004141"/>
    </source>
</evidence>
<keyword evidence="10" id="KW-1185">Reference proteome</keyword>
<accession>A0A841RGU1</accession>
<evidence type="ECO:0000256" key="6">
    <source>
        <dbReference type="PROSITE-ProRule" id="PRU00284"/>
    </source>
</evidence>